<dbReference type="Pfam" id="PF13340">
    <property type="entry name" value="DUF4096"/>
    <property type="match status" value="1"/>
</dbReference>
<gene>
    <name evidence="2" type="ORF">PHY01_42550</name>
</gene>
<dbReference type="PANTHER" id="PTHR46637:SF1">
    <property type="entry name" value="BLL5188 PROTEIN"/>
    <property type="match status" value="1"/>
</dbReference>
<dbReference type="Proteomes" id="UP000320338">
    <property type="component" value="Unassembled WGS sequence"/>
</dbReference>
<evidence type="ECO:0000313" key="2">
    <source>
        <dbReference type="EMBL" id="GEC21972.1"/>
    </source>
</evidence>
<dbReference type="EMBL" id="BJNG01000038">
    <property type="protein sequence ID" value="GEC21972.1"/>
    <property type="molecule type" value="Genomic_DNA"/>
</dbReference>
<comment type="caution">
    <text evidence="2">The sequence shown here is derived from an EMBL/GenBank/DDBJ whole genome shotgun (WGS) entry which is preliminary data.</text>
</comment>
<dbReference type="PANTHER" id="PTHR46637">
    <property type="entry name" value="TIS1421-TRANSPOSASE PROTEIN A"/>
    <property type="match status" value="1"/>
</dbReference>
<keyword evidence="3" id="KW-1185">Reference proteome</keyword>
<accession>A0A4Y3WSX4</accession>
<protein>
    <recommendedName>
        <fullName evidence="1">Insertion element IS402-like domain-containing protein</fullName>
    </recommendedName>
</protein>
<name>A0A4Y3WSX4_9PSEU</name>
<proteinExistence type="predicted"/>
<evidence type="ECO:0000259" key="1">
    <source>
        <dbReference type="Pfam" id="PF13340"/>
    </source>
</evidence>
<dbReference type="InterPro" id="IPR025161">
    <property type="entry name" value="IS402-like_dom"/>
</dbReference>
<dbReference type="InterPro" id="IPR052909">
    <property type="entry name" value="Transposase_6_like"/>
</dbReference>
<sequence>MFWRTRCGSPWRDLPVEYGHWKTVYNRHRRWSGDGTWAGVLAELRRGADGEQGAGWVVAVDAGVVRGHQHAAGARHAPPADIDVEVATPLDVDTGGDVE</sequence>
<feature type="domain" description="Insertion element IS402-like" evidence="1">
    <location>
        <begin position="1"/>
        <end position="40"/>
    </location>
</feature>
<evidence type="ECO:0000313" key="3">
    <source>
        <dbReference type="Proteomes" id="UP000320338"/>
    </source>
</evidence>
<dbReference type="AlphaFoldDB" id="A0A4Y3WSX4"/>
<organism evidence="2 3">
    <name type="scientific">Pseudonocardia hydrocarbonoxydans</name>
    <dbReference type="NCBI Taxonomy" id="76726"/>
    <lineage>
        <taxon>Bacteria</taxon>
        <taxon>Bacillati</taxon>
        <taxon>Actinomycetota</taxon>
        <taxon>Actinomycetes</taxon>
        <taxon>Pseudonocardiales</taxon>
        <taxon>Pseudonocardiaceae</taxon>
        <taxon>Pseudonocardia</taxon>
    </lineage>
</organism>
<reference evidence="2 3" key="1">
    <citation type="submission" date="2019-06" db="EMBL/GenBank/DDBJ databases">
        <title>Whole genome shotgun sequence of Pseudonocardia hydrocarbonoxydans NBRC 14498.</title>
        <authorList>
            <person name="Hosoyama A."/>
            <person name="Uohara A."/>
            <person name="Ohji S."/>
            <person name="Ichikawa N."/>
        </authorList>
    </citation>
    <scope>NUCLEOTIDE SEQUENCE [LARGE SCALE GENOMIC DNA]</scope>
    <source>
        <strain evidence="2 3">NBRC 14498</strain>
    </source>
</reference>